<gene>
    <name evidence="3" type="ORF">B0A50_04643</name>
</gene>
<dbReference type="Proteomes" id="UP000308549">
    <property type="component" value="Unassembled WGS sequence"/>
</dbReference>
<dbReference type="AlphaFoldDB" id="A0A4U0TVV9"/>
<evidence type="ECO:0000256" key="2">
    <source>
        <dbReference type="SAM" id="SignalP"/>
    </source>
</evidence>
<feature type="compositionally biased region" description="Basic and acidic residues" evidence="1">
    <location>
        <begin position="229"/>
        <end position="256"/>
    </location>
</feature>
<dbReference type="EMBL" id="NAJL01000030">
    <property type="protein sequence ID" value="TKA26146.1"/>
    <property type="molecule type" value="Genomic_DNA"/>
</dbReference>
<accession>A0A4U0TVV9</accession>
<evidence type="ECO:0000313" key="4">
    <source>
        <dbReference type="Proteomes" id="UP000308549"/>
    </source>
</evidence>
<feature type="signal peptide" evidence="2">
    <location>
        <begin position="1"/>
        <end position="20"/>
    </location>
</feature>
<reference evidence="3 4" key="1">
    <citation type="submission" date="2017-03" db="EMBL/GenBank/DDBJ databases">
        <title>Genomes of endolithic fungi from Antarctica.</title>
        <authorList>
            <person name="Coleine C."/>
            <person name="Masonjones S."/>
            <person name="Stajich J.E."/>
        </authorList>
    </citation>
    <scope>NUCLEOTIDE SEQUENCE [LARGE SCALE GENOMIC DNA]</scope>
    <source>
        <strain evidence="3 4">CCFEE 6315</strain>
    </source>
</reference>
<feature type="chain" id="PRO_5020978322" evidence="2">
    <location>
        <begin position="21"/>
        <end position="262"/>
    </location>
</feature>
<evidence type="ECO:0000313" key="3">
    <source>
        <dbReference type="EMBL" id="TKA26146.1"/>
    </source>
</evidence>
<protein>
    <submittedName>
        <fullName evidence="3">Uncharacterized protein</fullName>
    </submittedName>
</protein>
<evidence type="ECO:0000256" key="1">
    <source>
        <dbReference type="SAM" id="MobiDB-lite"/>
    </source>
</evidence>
<proteinExistence type="predicted"/>
<keyword evidence="2" id="KW-0732">Signal</keyword>
<organism evidence="3 4">
    <name type="scientific">Salinomyces thailandicus</name>
    <dbReference type="NCBI Taxonomy" id="706561"/>
    <lineage>
        <taxon>Eukaryota</taxon>
        <taxon>Fungi</taxon>
        <taxon>Dikarya</taxon>
        <taxon>Ascomycota</taxon>
        <taxon>Pezizomycotina</taxon>
        <taxon>Dothideomycetes</taxon>
        <taxon>Dothideomycetidae</taxon>
        <taxon>Mycosphaerellales</taxon>
        <taxon>Teratosphaeriaceae</taxon>
        <taxon>Salinomyces</taxon>
    </lineage>
</organism>
<name>A0A4U0TVV9_9PEZI</name>
<sequence length="262" mass="26796">MHVLLILHLVAAALFTICSAAPLVITPTIHDLDCPPSCLTLGGQPCIPCHPSSIDKPRGKAYYPPHRIDENLICGPGAGQIPCLKVRPRSVAIASNEHAKAEALADASRGPGVMEGDTVALRDADVGGKRGAVEDFVSGSGLVVDGRADDTAALQEADAVGKRGAAAAAAARLSHSLPSPDVRESDTAAGVEAPAAVGRKGALGPRGDYYCPEHCLHPVAPECSACVIRDRPSSDGKDGDDKDGKGQDDGDEHEGTRAAVGA</sequence>
<keyword evidence="4" id="KW-1185">Reference proteome</keyword>
<comment type="caution">
    <text evidence="3">The sequence shown here is derived from an EMBL/GenBank/DDBJ whole genome shotgun (WGS) entry which is preliminary data.</text>
</comment>
<feature type="region of interest" description="Disordered" evidence="1">
    <location>
        <begin position="229"/>
        <end position="262"/>
    </location>
</feature>